<evidence type="ECO:0000313" key="2">
    <source>
        <dbReference type="Proteomes" id="UP001521150"/>
    </source>
</evidence>
<dbReference type="RefSeq" id="WP_233728190.1">
    <property type="nucleotide sequence ID" value="NZ_JAJVCN010000002.1"/>
</dbReference>
<comment type="caution">
    <text evidence="1">The sequence shown here is derived from an EMBL/GenBank/DDBJ whole genome shotgun (WGS) entry which is preliminary data.</text>
</comment>
<dbReference type="Proteomes" id="UP001521150">
    <property type="component" value="Unassembled WGS sequence"/>
</dbReference>
<organism evidence="1 2">
    <name type="scientific">Kibdelosporangium philippinense</name>
    <dbReference type="NCBI Taxonomy" id="211113"/>
    <lineage>
        <taxon>Bacteria</taxon>
        <taxon>Bacillati</taxon>
        <taxon>Actinomycetota</taxon>
        <taxon>Actinomycetes</taxon>
        <taxon>Pseudonocardiales</taxon>
        <taxon>Pseudonocardiaceae</taxon>
        <taxon>Kibdelosporangium</taxon>
    </lineage>
</organism>
<evidence type="ECO:0000313" key="1">
    <source>
        <dbReference type="EMBL" id="MCE7006751.1"/>
    </source>
</evidence>
<protein>
    <submittedName>
        <fullName evidence="1">Uncharacterized protein</fullName>
    </submittedName>
</protein>
<accession>A0ABS8ZG01</accession>
<reference evidence="1 2" key="1">
    <citation type="submission" date="2021-12" db="EMBL/GenBank/DDBJ databases">
        <title>Genome sequence of Kibdelosporangium philippinense ATCC 49844.</title>
        <authorList>
            <person name="Fedorov E.A."/>
            <person name="Omeragic M."/>
            <person name="Shalygina K.F."/>
            <person name="Maclea K.S."/>
        </authorList>
    </citation>
    <scope>NUCLEOTIDE SEQUENCE [LARGE SCALE GENOMIC DNA]</scope>
    <source>
        <strain evidence="1 2">ATCC 49844</strain>
    </source>
</reference>
<dbReference type="EMBL" id="JAJVCN010000002">
    <property type="protein sequence ID" value="MCE7006751.1"/>
    <property type="molecule type" value="Genomic_DNA"/>
</dbReference>
<name>A0ABS8ZG01_9PSEU</name>
<sequence length="53" mass="5555">MPECDQPDVHAPHAGVATQPFVHVLDHRDQARIGPLALASTAAAIRVVTCGDV</sequence>
<keyword evidence="2" id="KW-1185">Reference proteome</keyword>
<proteinExistence type="predicted"/>
<gene>
    <name evidence="1" type="ORF">LWC34_28565</name>
</gene>